<feature type="transmembrane region" description="Helical" evidence="2">
    <location>
        <begin position="859"/>
        <end position="883"/>
    </location>
</feature>
<name>A0AAV5GRI5_9BASI</name>
<feature type="region of interest" description="Disordered" evidence="1">
    <location>
        <begin position="211"/>
        <end position="235"/>
    </location>
</feature>
<protein>
    <recommendedName>
        <fullName evidence="7">Glycosyltransferase 2-like domain-containing protein</fullName>
    </recommendedName>
</protein>
<feature type="transmembrane region" description="Helical" evidence="2">
    <location>
        <begin position="299"/>
        <end position="327"/>
    </location>
</feature>
<keyword evidence="2" id="KW-0472">Membrane</keyword>
<dbReference type="PANTHER" id="PTHR35408:SF3">
    <property type="entry name" value="GLYCOSYLTRANSFERASE 2-LIKE DOMAIN-CONTAINING PROTEIN"/>
    <property type="match status" value="1"/>
</dbReference>
<dbReference type="Gene3D" id="3.90.550.10">
    <property type="entry name" value="Spore Coat Polysaccharide Biosynthesis Protein SpsA, Chain A"/>
    <property type="match status" value="1"/>
</dbReference>
<gene>
    <name evidence="5" type="ORF">Rhopal_004680-T1</name>
</gene>
<evidence type="ECO:0008006" key="7">
    <source>
        <dbReference type="Google" id="ProtNLM"/>
    </source>
</evidence>
<feature type="region of interest" description="Disordered" evidence="1">
    <location>
        <begin position="1"/>
        <end position="39"/>
    </location>
</feature>
<feature type="transmembrane region" description="Helical" evidence="2">
    <location>
        <begin position="697"/>
        <end position="716"/>
    </location>
</feature>
<feature type="transmembrane region" description="Helical" evidence="2">
    <location>
        <begin position="728"/>
        <end position="751"/>
    </location>
</feature>
<dbReference type="Proteomes" id="UP001342314">
    <property type="component" value="Unassembled WGS sequence"/>
</dbReference>
<feature type="transmembrane region" description="Helical" evidence="2">
    <location>
        <begin position="826"/>
        <end position="847"/>
    </location>
</feature>
<keyword evidence="2" id="KW-1133">Transmembrane helix</keyword>
<organism evidence="5 6">
    <name type="scientific">Rhodotorula paludigena</name>
    <dbReference type="NCBI Taxonomy" id="86838"/>
    <lineage>
        <taxon>Eukaryota</taxon>
        <taxon>Fungi</taxon>
        <taxon>Dikarya</taxon>
        <taxon>Basidiomycota</taxon>
        <taxon>Pucciniomycotina</taxon>
        <taxon>Microbotryomycetes</taxon>
        <taxon>Sporidiobolales</taxon>
        <taxon>Sporidiobolaceae</taxon>
        <taxon>Rhodotorula</taxon>
    </lineage>
</organism>
<evidence type="ECO:0000259" key="3">
    <source>
        <dbReference type="Pfam" id="PF13632"/>
    </source>
</evidence>
<evidence type="ECO:0000256" key="1">
    <source>
        <dbReference type="SAM" id="MobiDB-lite"/>
    </source>
</evidence>
<dbReference type="PANTHER" id="PTHR35408">
    <property type="entry name" value="CHROMOSOME 15, WHOLE GENOME SHOTGUN SEQUENCE"/>
    <property type="match status" value="1"/>
</dbReference>
<feature type="transmembrane region" description="Helical" evidence="2">
    <location>
        <begin position="772"/>
        <end position="795"/>
    </location>
</feature>
<feature type="transmembrane region" description="Helical" evidence="2">
    <location>
        <begin position="266"/>
        <end position="287"/>
    </location>
</feature>
<feature type="compositionally biased region" description="Low complexity" evidence="1">
    <location>
        <begin position="211"/>
        <end position="221"/>
    </location>
</feature>
<reference evidence="5 6" key="1">
    <citation type="submission" date="2021-12" db="EMBL/GenBank/DDBJ databases">
        <title>High titer production of polyol ester of fatty acids by Rhodotorula paludigena BS15 towards product separation-free biomass refinery.</title>
        <authorList>
            <person name="Mano J."/>
            <person name="Ono H."/>
            <person name="Tanaka T."/>
            <person name="Naito K."/>
            <person name="Sushida H."/>
            <person name="Ike M."/>
            <person name="Tokuyasu K."/>
            <person name="Kitaoka M."/>
        </authorList>
    </citation>
    <scope>NUCLEOTIDE SEQUENCE [LARGE SCALE GENOMIC DNA]</scope>
    <source>
        <strain evidence="5 6">BS15</strain>
    </source>
</reference>
<feature type="domain" description="Glycosyltransferase 2-like" evidence="3">
    <location>
        <begin position="504"/>
        <end position="713"/>
    </location>
</feature>
<dbReference type="InterPro" id="IPR057688">
    <property type="entry name" value="DUF7928"/>
</dbReference>
<dbReference type="Pfam" id="PF25550">
    <property type="entry name" value="DUF7928"/>
    <property type="match status" value="1"/>
</dbReference>
<dbReference type="EMBL" id="BQKY01000009">
    <property type="protein sequence ID" value="GJN91657.1"/>
    <property type="molecule type" value="Genomic_DNA"/>
</dbReference>
<evidence type="ECO:0000313" key="5">
    <source>
        <dbReference type="EMBL" id="GJN91657.1"/>
    </source>
</evidence>
<sequence length="885" mass="98870">MAPTSAKPVRSLASRLFSRNKPAPAVDDEESKYDEKKDDIDMVPELEGGLETEASYNFMASHTFRTCAGKRWVKEDDAELADGVAIRLSKRNYVVYPVDERLNTFQDALNELNCEIAITISADVVKVIVGSMSEDAETFALDSTTSIQIVDTMSELAFARPAQHACFIRDEQRLVVWADKIDALESTVQDFETKLVHYVFNRTLRRNKRFSSQSTISSTSTPRDPFQSSPSLSALAEEESGGNKEQVVEHATNAQIERTLPLNHSIYTGCSAALALVLVGLLPRALVYEVMIDGEWIKLAILAAVPFLFCIAIFFAENVLSVILKLLAPIGHMSRNSLFYSAVPPIRQINGPLPHITVMMPVYKESLEEVLAPTIESVSQCIRTYELQGGTASIIVCEDGMQLVDAAEVEKRKDYYDRWNVAWVARPKENRAGRFKKSSNLNVTHALSLRIEALMDQRRPTDLDDLAAWTQVDEDRLYEAAFAQALEETDNVLWANGNIRIGELILMIDSDTRVPRDCLLDGACEMAASPEVGVLQHASGTFLAGAGYFEDFIAFFTTTVNHSISWVVANGASAPFMGHNAFLRWSALQHQATANPEGKIWSEEHVSEDFVMTLNLVRAGYITRWATYSNFEFKEGVSLSCDDELNRWQKYAFGCSEIVFNPFLKWFTRGGPFSKLFMRYLWADSPLPCKFSNSSYIASYWAIAVAPPLSVLYYFLGGEFAWTLSGAFLPAFGTLLSVIIVFSGGGTIAIISSRYRSQAATLWRATKEGFGALPYAITFFTGISFHVMTALLAHITGYNMQWSTTKKDLETPTITQELPVVFKRHWLTFLLGFITIAGVAIASTPLVPLEWRIHEFPIMFPLLWLASGHVLYPLLLNPAIMLFRF</sequence>
<keyword evidence="6" id="KW-1185">Reference proteome</keyword>
<keyword evidence="2" id="KW-0812">Transmembrane</keyword>
<dbReference type="AlphaFoldDB" id="A0AAV5GRI5"/>
<evidence type="ECO:0000259" key="4">
    <source>
        <dbReference type="Pfam" id="PF25550"/>
    </source>
</evidence>
<proteinExistence type="predicted"/>
<comment type="caution">
    <text evidence="5">The sequence shown here is derived from an EMBL/GenBank/DDBJ whole genome shotgun (WGS) entry which is preliminary data.</text>
</comment>
<dbReference type="InterPro" id="IPR001173">
    <property type="entry name" value="Glyco_trans_2-like"/>
</dbReference>
<dbReference type="Pfam" id="PF13632">
    <property type="entry name" value="Glyco_trans_2_3"/>
    <property type="match status" value="1"/>
</dbReference>
<accession>A0AAV5GRI5</accession>
<dbReference type="InterPro" id="IPR029044">
    <property type="entry name" value="Nucleotide-diphossugar_trans"/>
</dbReference>
<evidence type="ECO:0000256" key="2">
    <source>
        <dbReference type="SAM" id="Phobius"/>
    </source>
</evidence>
<feature type="domain" description="DUF7928" evidence="4">
    <location>
        <begin position="55"/>
        <end position="204"/>
    </location>
</feature>
<dbReference type="SUPFAM" id="SSF53448">
    <property type="entry name" value="Nucleotide-diphospho-sugar transferases"/>
    <property type="match status" value="1"/>
</dbReference>
<evidence type="ECO:0000313" key="6">
    <source>
        <dbReference type="Proteomes" id="UP001342314"/>
    </source>
</evidence>